<feature type="domain" description="RsbT co-antagonist protein RsbRD N-terminal" evidence="2">
    <location>
        <begin position="18"/>
        <end position="152"/>
    </location>
</feature>
<dbReference type="InterPro" id="IPR042070">
    <property type="entry name" value="PucR_C-HTH_sf"/>
</dbReference>
<sequence length="368" mass="40282">MDWDGLLDALEREQAASVERTVEHMRALRSYAEVPVDSMRLAVRANHVEILAGLRLRRPPQPADATTIFRSAGGTRARQRVAVSDMLAAWRVGQERLYQLAASLVPEAPGRDALLREFLELEVRWVDFAMLAAADGHRDAELSLAREQEHVRASLLRRAMTGAAAPAELRAAFSAAGLDPHAAYRAAVARPADFAALERHLGLDRPPVHVGGLGARIDGELCALLTRLPEAPAPVPIGVSAPAAPQDFRRAFERAHRALEVGLALGADGVFDLEGLGLRPAVLADEQVGEILRRRYLEPFSAAPVIVETVARFLDNDANAELTARELGVHVNTVRHRLGRFEQATGRSLRETETLVEVWWALQRARLA</sequence>
<feature type="domain" description="PucR C-terminal helix-turn-helix" evidence="1">
    <location>
        <begin position="307"/>
        <end position="363"/>
    </location>
</feature>
<organism evidence="3 4">
    <name type="scientific">Solirubrobacter deserti</name>
    <dbReference type="NCBI Taxonomy" id="2282478"/>
    <lineage>
        <taxon>Bacteria</taxon>
        <taxon>Bacillati</taxon>
        <taxon>Actinomycetota</taxon>
        <taxon>Thermoleophilia</taxon>
        <taxon>Solirubrobacterales</taxon>
        <taxon>Solirubrobacteraceae</taxon>
        <taxon>Solirubrobacter</taxon>
    </lineage>
</organism>
<keyword evidence="4" id="KW-1185">Reference proteome</keyword>
<name>A0ABT4RF89_9ACTN</name>
<reference evidence="3" key="1">
    <citation type="submission" date="2022-10" db="EMBL/GenBank/DDBJ databases">
        <title>The WGS of Solirubrobacter sp. CPCC 204708.</title>
        <authorList>
            <person name="Jiang Z."/>
        </authorList>
    </citation>
    <scope>NUCLEOTIDE SEQUENCE</scope>
    <source>
        <strain evidence="3">CPCC 204708</strain>
    </source>
</reference>
<protein>
    <submittedName>
        <fullName evidence="3">Helix-turn-helix domain-containing protein</fullName>
    </submittedName>
</protein>
<comment type="caution">
    <text evidence="3">The sequence shown here is derived from an EMBL/GenBank/DDBJ whole genome shotgun (WGS) entry which is preliminary data.</text>
</comment>
<evidence type="ECO:0000313" key="4">
    <source>
        <dbReference type="Proteomes" id="UP001147700"/>
    </source>
</evidence>
<dbReference type="Gene3D" id="1.10.10.2840">
    <property type="entry name" value="PucR C-terminal helix-turn-helix domain"/>
    <property type="match status" value="1"/>
</dbReference>
<evidence type="ECO:0000259" key="2">
    <source>
        <dbReference type="Pfam" id="PF14361"/>
    </source>
</evidence>
<dbReference type="InterPro" id="IPR025736">
    <property type="entry name" value="PucR_C-HTH_dom"/>
</dbReference>
<gene>
    <name evidence="3" type="ORF">OJ962_06590</name>
</gene>
<dbReference type="Pfam" id="PF14361">
    <property type="entry name" value="RsbRD_N"/>
    <property type="match status" value="1"/>
</dbReference>
<dbReference type="Proteomes" id="UP001147700">
    <property type="component" value="Unassembled WGS sequence"/>
</dbReference>
<dbReference type="PANTHER" id="PTHR33744:SF17">
    <property type="entry name" value="CONSERVED PROTEIN"/>
    <property type="match status" value="1"/>
</dbReference>
<dbReference type="Pfam" id="PF13556">
    <property type="entry name" value="HTH_30"/>
    <property type="match status" value="1"/>
</dbReference>
<dbReference type="RefSeq" id="WP_202957178.1">
    <property type="nucleotide sequence ID" value="NZ_JAPCID010000008.1"/>
</dbReference>
<dbReference type="InterPro" id="IPR025751">
    <property type="entry name" value="RsbRD_N_dom"/>
</dbReference>
<dbReference type="InterPro" id="IPR051448">
    <property type="entry name" value="CdaR-like_regulators"/>
</dbReference>
<proteinExistence type="predicted"/>
<evidence type="ECO:0000259" key="1">
    <source>
        <dbReference type="Pfam" id="PF13556"/>
    </source>
</evidence>
<accession>A0ABT4RF89</accession>
<dbReference type="EMBL" id="JAPCID010000008">
    <property type="protein sequence ID" value="MDA0137158.1"/>
    <property type="molecule type" value="Genomic_DNA"/>
</dbReference>
<dbReference type="PANTHER" id="PTHR33744">
    <property type="entry name" value="CARBOHYDRATE DIACID REGULATOR"/>
    <property type="match status" value="1"/>
</dbReference>
<evidence type="ECO:0000313" key="3">
    <source>
        <dbReference type="EMBL" id="MDA0137158.1"/>
    </source>
</evidence>